<feature type="compositionally biased region" description="Basic residues" evidence="1">
    <location>
        <begin position="8"/>
        <end position="32"/>
    </location>
</feature>
<proteinExistence type="predicted"/>
<gene>
    <name evidence="2" type="ORF">VPK24_00680</name>
</gene>
<dbReference type="Proteomes" id="UP001604335">
    <property type="component" value="Unassembled WGS sequence"/>
</dbReference>
<accession>A0ABW7C4I5</accession>
<keyword evidence="3" id="KW-1185">Reference proteome</keyword>
<feature type="region of interest" description="Disordered" evidence="1">
    <location>
        <begin position="127"/>
        <end position="191"/>
    </location>
</feature>
<dbReference type="EMBL" id="JAZAQF010000001">
    <property type="protein sequence ID" value="MFG3816135.1"/>
    <property type="molecule type" value="Genomic_DNA"/>
</dbReference>
<dbReference type="RefSeq" id="WP_393009805.1">
    <property type="nucleotide sequence ID" value="NZ_JAZAQF010000001.1"/>
</dbReference>
<protein>
    <submittedName>
        <fullName evidence="2">Uncharacterized protein</fullName>
    </submittedName>
</protein>
<evidence type="ECO:0000313" key="2">
    <source>
        <dbReference type="EMBL" id="MFG3816135.1"/>
    </source>
</evidence>
<feature type="compositionally biased region" description="Basic and acidic residues" evidence="1">
    <location>
        <begin position="143"/>
        <end position="153"/>
    </location>
</feature>
<feature type="region of interest" description="Disordered" evidence="1">
    <location>
        <begin position="242"/>
        <end position="294"/>
    </location>
</feature>
<feature type="region of interest" description="Disordered" evidence="1">
    <location>
        <begin position="334"/>
        <end position="394"/>
    </location>
</feature>
<name>A0ABW7C4I5_9CYAN</name>
<feature type="region of interest" description="Disordered" evidence="1">
    <location>
        <begin position="1"/>
        <end position="40"/>
    </location>
</feature>
<reference evidence="3" key="1">
    <citation type="journal article" date="2024" name="Algal Res.">
        <title>Biochemical, toxicological and genomic investigation of a high-biomass producing Limnothrix strain isolated from Italian shallow drinking water reservoir.</title>
        <authorList>
            <person name="Simonazzi M."/>
            <person name="Shishido T.K."/>
            <person name="Delbaje E."/>
            <person name="Wahlsten M."/>
            <person name="Fewer D.P."/>
            <person name="Sivonen K."/>
            <person name="Pezzolesi L."/>
            <person name="Pistocchi R."/>
        </authorList>
    </citation>
    <scope>NUCLEOTIDE SEQUENCE [LARGE SCALE GENOMIC DNA]</scope>
    <source>
        <strain evidence="3">LRLZ20PSL1</strain>
    </source>
</reference>
<sequence length="394" mass="40953">MTLTMSEHHHHSSGHHPSSHHPAGHHGHKAHSGTHEPGTHEGWVSQLRETFSLTLVLRNLRWLGEPFIWLPAMAISMATLGAWVFWKNPDRWTNAEPEPDKVDWLSILESQPDDDSVAADIDSSNVLATELTLPQNQRRNNRNNRDRQNEEKTANNTNSELADILQLLSGGSTGPVGSRSRGGEGSGLAPRAVNQFLSNDPRAASANGSTYSVGGSSTMLNGNGTTTGQPVSPLQAALDRLYLNNGDGSSDSSGTTPTTSTNTTTPTVPVTGSSGTTSTIGSGTTNPALPNVAVPNAGAGNGNYSGFGSPTGYPSYGSGPATAGSTLPKIPTAPMPGYGSTGSGVPLNAGYNTVPNSPVIAPPPSQPAVAPEPVTQPSQSNIGGRPVRTFSNPW</sequence>
<comment type="caution">
    <text evidence="2">The sequence shown here is derived from an EMBL/GenBank/DDBJ whole genome shotgun (WGS) entry which is preliminary data.</text>
</comment>
<evidence type="ECO:0000313" key="3">
    <source>
        <dbReference type="Proteomes" id="UP001604335"/>
    </source>
</evidence>
<organism evidence="2 3">
    <name type="scientific">Limnothrix redekei LRLZ20PSL1</name>
    <dbReference type="NCBI Taxonomy" id="3112953"/>
    <lineage>
        <taxon>Bacteria</taxon>
        <taxon>Bacillati</taxon>
        <taxon>Cyanobacteriota</taxon>
        <taxon>Cyanophyceae</taxon>
        <taxon>Pseudanabaenales</taxon>
        <taxon>Pseudanabaenaceae</taxon>
        <taxon>Limnothrix</taxon>
    </lineage>
</organism>
<feature type="compositionally biased region" description="Low complexity" evidence="1">
    <location>
        <begin position="244"/>
        <end position="287"/>
    </location>
</feature>
<evidence type="ECO:0000256" key="1">
    <source>
        <dbReference type="SAM" id="MobiDB-lite"/>
    </source>
</evidence>